<protein>
    <submittedName>
        <fullName evidence="2">Amino acid permease</fullName>
    </submittedName>
</protein>
<evidence type="ECO:0000256" key="1">
    <source>
        <dbReference type="SAM" id="Phobius"/>
    </source>
</evidence>
<proteinExistence type="predicted"/>
<feature type="non-terminal residue" evidence="2">
    <location>
        <position position="44"/>
    </location>
</feature>
<gene>
    <name evidence="2" type="ORF">ENJ10_14510</name>
</gene>
<keyword evidence="1" id="KW-0812">Transmembrane</keyword>
<name>A0A7V1LPP1_CALAY</name>
<reference evidence="2" key="1">
    <citation type="journal article" date="2020" name="mSystems">
        <title>Genome- and Community-Level Interaction Insights into Carbon Utilization and Element Cycling Functions of Hydrothermarchaeota in Hydrothermal Sediment.</title>
        <authorList>
            <person name="Zhou Z."/>
            <person name="Liu Y."/>
            <person name="Xu W."/>
            <person name="Pan J."/>
            <person name="Luo Z.H."/>
            <person name="Li M."/>
        </authorList>
    </citation>
    <scope>NUCLEOTIDE SEQUENCE [LARGE SCALE GENOMIC DNA]</scope>
    <source>
        <strain evidence="2">HyVt-456</strain>
    </source>
</reference>
<keyword evidence="1" id="KW-1133">Transmembrane helix</keyword>
<sequence length="44" mass="4527">MTKIKKLSLIEVISMAVGTMIGASIFSIFGLGAGIAGQDLPEAF</sequence>
<dbReference type="Proteomes" id="UP000886005">
    <property type="component" value="Unassembled WGS sequence"/>
</dbReference>
<dbReference type="EMBL" id="DRLD01000413">
    <property type="protein sequence ID" value="HED11899.1"/>
    <property type="molecule type" value="Genomic_DNA"/>
</dbReference>
<dbReference type="Gene3D" id="1.20.1740.10">
    <property type="entry name" value="Amino acid/polyamine transporter I"/>
    <property type="match status" value="1"/>
</dbReference>
<dbReference type="AlphaFoldDB" id="A0A7V1LPP1"/>
<accession>A0A7V1LPP1</accession>
<organism evidence="2">
    <name type="scientific">Caldithrix abyssi</name>
    <dbReference type="NCBI Taxonomy" id="187145"/>
    <lineage>
        <taxon>Bacteria</taxon>
        <taxon>Pseudomonadati</taxon>
        <taxon>Calditrichota</taxon>
        <taxon>Calditrichia</taxon>
        <taxon>Calditrichales</taxon>
        <taxon>Calditrichaceae</taxon>
        <taxon>Caldithrix</taxon>
    </lineage>
</organism>
<comment type="caution">
    <text evidence="2">The sequence shown here is derived from an EMBL/GenBank/DDBJ whole genome shotgun (WGS) entry which is preliminary data.</text>
</comment>
<evidence type="ECO:0000313" key="2">
    <source>
        <dbReference type="EMBL" id="HED11899.1"/>
    </source>
</evidence>
<keyword evidence="1" id="KW-0472">Membrane</keyword>
<feature type="transmembrane region" description="Helical" evidence="1">
    <location>
        <begin position="12"/>
        <end position="36"/>
    </location>
</feature>